<organism evidence="1 2">
    <name type="scientific">Engystomops pustulosus</name>
    <name type="common">Tungara frog</name>
    <name type="synonym">Physalaemus pustulosus</name>
    <dbReference type="NCBI Taxonomy" id="76066"/>
    <lineage>
        <taxon>Eukaryota</taxon>
        <taxon>Metazoa</taxon>
        <taxon>Chordata</taxon>
        <taxon>Craniata</taxon>
        <taxon>Vertebrata</taxon>
        <taxon>Euteleostomi</taxon>
        <taxon>Amphibia</taxon>
        <taxon>Batrachia</taxon>
        <taxon>Anura</taxon>
        <taxon>Neobatrachia</taxon>
        <taxon>Hyloidea</taxon>
        <taxon>Leptodactylidae</taxon>
        <taxon>Leiuperinae</taxon>
        <taxon>Engystomops</taxon>
    </lineage>
</organism>
<comment type="caution">
    <text evidence="1">The sequence shown here is derived from an EMBL/GenBank/DDBJ whole genome shotgun (WGS) entry which is preliminary data.</text>
</comment>
<accession>A0AAV6YJJ2</accession>
<dbReference type="Proteomes" id="UP000824782">
    <property type="component" value="Unassembled WGS sequence"/>
</dbReference>
<dbReference type="AlphaFoldDB" id="A0AAV6YJJ2"/>
<proteinExistence type="predicted"/>
<protein>
    <submittedName>
        <fullName evidence="1">Uncharacterized protein</fullName>
    </submittedName>
</protein>
<reference evidence="1" key="1">
    <citation type="thesis" date="2020" institute="ProQuest LLC" country="789 East Eisenhower Parkway, Ann Arbor, MI, USA">
        <title>Comparative Genomics and Chromosome Evolution.</title>
        <authorList>
            <person name="Mudd A.B."/>
        </authorList>
    </citation>
    <scope>NUCLEOTIDE SEQUENCE</scope>
    <source>
        <strain evidence="1">237g6f4</strain>
        <tissue evidence="1">Blood</tissue>
    </source>
</reference>
<evidence type="ECO:0000313" key="2">
    <source>
        <dbReference type="Proteomes" id="UP000824782"/>
    </source>
</evidence>
<keyword evidence="2" id="KW-1185">Reference proteome</keyword>
<name>A0AAV6YJJ2_ENGPU</name>
<sequence length="92" mass="10192">MSVQRLPLTLAVRGHIHFPFLYTRSGMSHDNGAHDTSRTITRPIGLPIFPVPCAELIHPSYVKESIMAAPNGSSKLQVIVTPDFIIIRFSHS</sequence>
<evidence type="ECO:0000313" key="1">
    <source>
        <dbReference type="EMBL" id="KAG8535439.1"/>
    </source>
</evidence>
<dbReference type="EMBL" id="WNYA01066784">
    <property type="protein sequence ID" value="KAG8535439.1"/>
    <property type="molecule type" value="Genomic_DNA"/>
</dbReference>
<gene>
    <name evidence="1" type="ORF">GDO81_028531</name>
</gene>